<proteinExistence type="predicted"/>
<reference evidence="1" key="1">
    <citation type="journal article" date="2015" name="Nature">
        <title>Complex archaea that bridge the gap between prokaryotes and eukaryotes.</title>
        <authorList>
            <person name="Spang A."/>
            <person name="Saw J.H."/>
            <person name="Jorgensen S.L."/>
            <person name="Zaremba-Niedzwiedzka K."/>
            <person name="Martijn J."/>
            <person name="Lind A.E."/>
            <person name="van Eijk R."/>
            <person name="Schleper C."/>
            <person name="Guy L."/>
            <person name="Ettema T.J."/>
        </authorList>
    </citation>
    <scope>NUCLEOTIDE SEQUENCE</scope>
</reference>
<dbReference type="AlphaFoldDB" id="A0A0F8XIW6"/>
<sequence>MTQTITRIEQSASSIHNKIIKKQKPSMHFPIRALSNVKYTPKRGFFELRGQKKV</sequence>
<feature type="non-terminal residue" evidence="1">
    <location>
        <position position="54"/>
    </location>
</feature>
<name>A0A0F8XIW6_9ZZZZ</name>
<gene>
    <name evidence="1" type="ORF">LCGC14_2937960</name>
</gene>
<protein>
    <submittedName>
        <fullName evidence="1">Uncharacterized protein</fullName>
    </submittedName>
</protein>
<dbReference type="EMBL" id="LAZR01058843">
    <property type="protein sequence ID" value="KKK69047.1"/>
    <property type="molecule type" value="Genomic_DNA"/>
</dbReference>
<evidence type="ECO:0000313" key="1">
    <source>
        <dbReference type="EMBL" id="KKK69047.1"/>
    </source>
</evidence>
<organism evidence="1">
    <name type="scientific">marine sediment metagenome</name>
    <dbReference type="NCBI Taxonomy" id="412755"/>
    <lineage>
        <taxon>unclassified sequences</taxon>
        <taxon>metagenomes</taxon>
        <taxon>ecological metagenomes</taxon>
    </lineage>
</organism>
<comment type="caution">
    <text evidence="1">The sequence shown here is derived from an EMBL/GenBank/DDBJ whole genome shotgun (WGS) entry which is preliminary data.</text>
</comment>
<dbReference type="InterPro" id="IPR036388">
    <property type="entry name" value="WH-like_DNA-bd_sf"/>
</dbReference>
<dbReference type="Gene3D" id="1.10.10.10">
    <property type="entry name" value="Winged helix-like DNA-binding domain superfamily/Winged helix DNA-binding domain"/>
    <property type="match status" value="1"/>
</dbReference>
<accession>A0A0F8XIW6</accession>